<feature type="binding site" evidence="4">
    <location>
        <position position="204"/>
    </location>
    <ligand>
        <name>a divalent metal cation</name>
        <dbReference type="ChEBI" id="CHEBI:60240"/>
        <label>1</label>
    </ligand>
</feature>
<dbReference type="GO" id="GO:0016788">
    <property type="term" value="F:hydrolase activity, acting on ester bonds"/>
    <property type="evidence" value="ECO:0007669"/>
    <property type="project" value="InterPro"/>
</dbReference>
<dbReference type="Pfam" id="PF01026">
    <property type="entry name" value="TatD_DNase"/>
    <property type="match status" value="1"/>
</dbReference>
<accession>A0A2S9V5V1</accession>
<protein>
    <submittedName>
        <fullName evidence="5">Hydrolase TatD</fullName>
    </submittedName>
</protein>
<dbReference type="RefSeq" id="WP_105936170.1">
    <property type="nucleotide sequence ID" value="NZ_PVNP01000198.1"/>
</dbReference>
<dbReference type="AlphaFoldDB" id="A0A2S9V5V1"/>
<dbReference type="EMBL" id="PVNP01000198">
    <property type="protein sequence ID" value="PRO71784.1"/>
    <property type="molecule type" value="Genomic_DNA"/>
</dbReference>
<dbReference type="Proteomes" id="UP000238949">
    <property type="component" value="Unassembled WGS sequence"/>
</dbReference>
<evidence type="ECO:0000256" key="2">
    <source>
        <dbReference type="ARBA" id="ARBA00022723"/>
    </source>
</evidence>
<comment type="caution">
    <text evidence="5">The sequence shown here is derived from an EMBL/GenBank/DDBJ whole genome shotgun (WGS) entry which is preliminary data.</text>
</comment>
<dbReference type="PROSITE" id="PS01091">
    <property type="entry name" value="TATD_3"/>
    <property type="match status" value="1"/>
</dbReference>
<dbReference type="SUPFAM" id="SSF51556">
    <property type="entry name" value="Metallo-dependent hydrolases"/>
    <property type="match status" value="1"/>
</dbReference>
<organism evidence="5 6">
    <name type="scientific">Alteromonas alba</name>
    <dbReference type="NCBI Taxonomy" id="2079529"/>
    <lineage>
        <taxon>Bacteria</taxon>
        <taxon>Pseudomonadati</taxon>
        <taxon>Pseudomonadota</taxon>
        <taxon>Gammaproteobacteria</taxon>
        <taxon>Alteromonadales</taxon>
        <taxon>Alteromonadaceae</taxon>
        <taxon>Alteromonas/Salinimonas group</taxon>
        <taxon>Alteromonas</taxon>
    </lineage>
</organism>
<dbReference type="PIRSF" id="PIRSF005902">
    <property type="entry name" value="DNase_TatD"/>
    <property type="match status" value="1"/>
</dbReference>
<evidence type="ECO:0000256" key="4">
    <source>
        <dbReference type="PIRSR" id="PIRSR005902-1"/>
    </source>
</evidence>
<dbReference type="InterPro" id="IPR018228">
    <property type="entry name" value="DNase_TatD-rel_CS"/>
</dbReference>
<feature type="binding site" evidence="4">
    <location>
        <position position="153"/>
    </location>
    <ligand>
        <name>a divalent metal cation</name>
        <dbReference type="ChEBI" id="CHEBI:60240"/>
        <label>2</label>
    </ligand>
</feature>
<dbReference type="PANTHER" id="PTHR46124">
    <property type="entry name" value="D-AMINOACYL-TRNA DEACYLASE"/>
    <property type="match status" value="1"/>
</dbReference>
<sequence>MTWFDAGVNMFDARMPVEQTIENALAAGVSRLCLITTHPNEWQQAEDYYQQYPEQLCYTLGVHPHNAKDARPEHWQELRERAKQPGVVAVGECGLDFNRDFSPRDVQRAVFAEQLALAVELNKPVYLHERDAFTEQLAILEPFKSKLAGGIAHCFTGTPEEMRAYLALGLYIGITGWVCDAKRGESLREALSELPPERLILETDAPYLYPKDRKPRQRNNAPACLPHIGQTVAQIKTLSVEQVQNISFNNAKQLFG</sequence>
<dbReference type="FunFam" id="3.20.20.140:FF:000005">
    <property type="entry name" value="TatD family hydrolase"/>
    <property type="match status" value="1"/>
</dbReference>
<gene>
    <name evidence="5" type="ORF">C6Y40_20030</name>
</gene>
<dbReference type="CDD" id="cd01310">
    <property type="entry name" value="TatD_DNAse"/>
    <property type="match status" value="1"/>
</dbReference>
<comment type="similarity">
    <text evidence="1">Belongs to the metallo-dependent hydrolases superfamily. TatD-type hydrolase family.</text>
</comment>
<dbReference type="PANTHER" id="PTHR46124:SF3">
    <property type="entry name" value="HYDROLASE"/>
    <property type="match status" value="1"/>
</dbReference>
<evidence type="ECO:0000256" key="1">
    <source>
        <dbReference type="ARBA" id="ARBA00009275"/>
    </source>
</evidence>
<dbReference type="GO" id="GO:0005829">
    <property type="term" value="C:cytosol"/>
    <property type="evidence" value="ECO:0007669"/>
    <property type="project" value="TreeGrafter"/>
</dbReference>
<proteinExistence type="inferred from homology"/>
<evidence type="ECO:0000256" key="3">
    <source>
        <dbReference type="ARBA" id="ARBA00022801"/>
    </source>
</evidence>
<keyword evidence="6" id="KW-1185">Reference proteome</keyword>
<dbReference type="Gene3D" id="3.20.20.140">
    <property type="entry name" value="Metal-dependent hydrolases"/>
    <property type="match status" value="1"/>
</dbReference>
<dbReference type="GO" id="GO:0046872">
    <property type="term" value="F:metal ion binding"/>
    <property type="evidence" value="ECO:0007669"/>
    <property type="project" value="UniProtKB-KW"/>
</dbReference>
<keyword evidence="3 5" id="KW-0378">Hydrolase</keyword>
<dbReference type="InterPro" id="IPR032466">
    <property type="entry name" value="Metal_Hydrolase"/>
</dbReference>
<dbReference type="OrthoDB" id="9810005at2"/>
<evidence type="ECO:0000313" key="5">
    <source>
        <dbReference type="EMBL" id="PRO71784.1"/>
    </source>
</evidence>
<feature type="binding site" evidence="4">
    <location>
        <position position="128"/>
    </location>
    <ligand>
        <name>a divalent metal cation</name>
        <dbReference type="ChEBI" id="CHEBI:60240"/>
        <label>2</label>
    </ligand>
</feature>
<reference evidence="6" key="1">
    <citation type="journal article" date="2020" name="Int. J. Syst. Evol. Microbiol.">
        <title>Alteromonas alba sp. nov., a marine bacterium isolated from the seawater of the West Pacific Ocean.</title>
        <authorList>
            <person name="Sun C."/>
            <person name="Wu Y.-H."/>
            <person name="Xamxidin M."/>
            <person name="Cheng H."/>
            <person name="Xu X.-W."/>
        </authorList>
    </citation>
    <scope>NUCLEOTIDE SEQUENCE [LARGE SCALE GENOMIC DNA]</scope>
    <source>
        <strain evidence="6">190</strain>
    </source>
</reference>
<keyword evidence="2 4" id="KW-0479">Metal-binding</keyword>
<dbReference type="InterPro" id="IPR001130">
    <property type="entry name" value="TatD-like"/>
</dbReference>
<name>A0A2S9V5V1_9ALTE</name>
<feature type="binding site" evidence="4">
    <location>
        <position position="92"/>
    </location>
    <ligand>
        <name>a divalent metal cation</name>
        <dbReference type="ChEBI" id="CHEBI:60240"/>
        <label>1</label>
    </ligand>
</feature>
<evidence type="ECO:0000313" key="6">
    <source>
        <dbReference type="Proteomes" id="UP000238949"/>
    </source>
</evidence>